<name>A0A084INR7_SALHC</name>
<protein>
    <submittedName>
        <fullName evidence="2">Uncharacterized protein</fullName>
    </submittedName>
</protein>
<dbReference type="Proteomes" id="UP000028302">
    <property type="component" value="Unassembled WGS sequence"/>
</dbReference>
<evidence type="ECO:0000313" key="2">
    <source>
        <dbReference type="EMBL" id="KEZ78351.1"/>
    </source>
</evidence>
<keyword evidence="1" id="KW-1133">Transmembrane helix</keyword>
<dbReference type="RefSeq" id="WP_037335253.1">
    <property type="nucleotide sequence ID" value="NZ_APNK01000005.1"/>
</dbReference>
<keyword evidence="3" id="KW-1185">Reference proteome</keyword>
<comment type="caution">
    <text evidence="2">The sequence shown here is derived from an EMBL/GenBank/DDBJ whole genome shotgun (WGS) entry which is preliminary data.</text>
</comment>
<feature type="transmembrane region" description="Helical" evidence="1">
    <location>
        <begin position="21"/>
        <end position="42"/>
    </location>
</feature>
<reference evidence="2 3" key="1">
    <citation type="submission" date="2013-03" db="EMBL/GenBank/DDBJ databases">
        <title>Salinisphaera hydrothermalis C41B8 Genome Sequencing.</title>
        <authorList>
            <person name="Li C."/>
            <person name="Lai Q."/>
            <person name="Shao Z."/>
        </authorList>
    </citation>
    <scope>NUCLEOTIDE SEQUENCE [LARGE SCALE GENOMIC DNA]</scope>
    <source>
        <strain evidence="2 3">C41B8</strain>
    </source>
</reference>
<evidence type="ECO:0000256" key="1">
    <source>
        <dbReference type="SAM" id="Phobius"/>
    </source>
</evidence>
<sequence>MKHPYDSDYWSANRRRRETRDAIGAAILLAVFLVAVVFWVGAHDPREQVHRAPSPCQQVNATQGFCPQ</sequence>
<gene>
    <name evidence="2" type="ORF">C41B8_05598</name>
</gene>
<proteinExistence type="predicted"/>
<dbReference type="AlphaFoldDB" id="A0A084INR7"/>
<dbReference type="STRING" id="1304275.C41B8_05598"/>
<dbReference type="EMBL" id="APNK01000005">
    <property type="protein sequence ID" value="KEZ78351.1"/>
    <property type="molecule type" value="Genomic_DNA"/>
</dbReference>
<organism evidence="2 3">
    <name type="scientific">Salinisphaera hydrothermalis (strain C41B8)</name>
    <dbReference type="NCBI Taxonomy" id="1304275"/>
    <lineage>
        <taxon>Bacteria</taxon>
        <taxon>Pseudomonadati</taxon>
        <taxon>Pseudomonadota</taxon>
        <taxon>Gammaproteobacteria</taxon>
        <taxon>Salinisphaerales</taxon>
        <taxon>Salinisphaeraceae</taxon>
        <taxon>Salinisphaera</taxon>
    </lineage>
</organism>
<keyword evidence="1" id="KW-0812">Transmembrane</keyword>
<accession>A0A084INR7</accession>
<keyword evidence="1" id="KW-0472">Membrane</keyword>
<evidence type="ECO:0000313" key="3">
    <source>
        <dbReference type="Proteomes" id="UP000028302"/>
    </source>
</evidence>